<evidence type="ECO:0000256" key="9">
    <source>
        <dbReference type="RuleBase" id="RU003733"/>
    </source>
</evidence>
<evidence type="ECO:0000256" key="10">
    <source>
        <dbReference type="RuleBase" id="RU364073"/>
    </source>
</evidence>
<dbReference type="EC" id="2.7.1.17" evidence="8 10"/>
<evidence type="ECO:0000259" key="11">
    <source>
        <dbReference type="Pfam" id="PF00370"/>
    </source>
</evidence>
<evidence type="ECO:0000313" key="13">
    <source>
        <dbReference type="EMBL" id="MDO6576326.1"/>
    </source>
</evidence>
<dbReference type="Pfam" id="PF02782">
    <property type="entry name" value="FGGY_C"/>
    <property type="match status" value="1"/>
</dbReference>
<comment type="catalytic activity">
    <reaction evidence="8 10">
        <text>D-xylulose + ATP = D-xylulose 5-phosphate + ADP + H(+)</text>
        <dbReference type="Rhea" id="RHEA:10964"/>
        <dbReference type="ChEBI" id="CHEBI:15378"/>
        <dbReference type="ChEBI" id="CHEBI:17140"/>
        <dbReference type="ChEBI" id="CHEBI:30616"/>
        <dbReference type="ChEBI" id="CHEBI:57737"/>
        <dbReference type="ChEBI" id="CHEBI:456216"/>
        <dbReference type="EC" id="2.7.1.17"/>
    </reaction>
</comment>
<dbReference type="InterPro" id="IPR018485">
    <property type="entry name" value="FGGY_C"/>
</dbReference>
<dbReference type="InterPro" id="IPR018483">
    <property type="entry name" value="Carb_kinase_FGGY_CS"/>
</dbReference>
<evidence type="ECO:0000256" key="4">
    <source>
        <dbReference type="ARBA" id="ARBA00022741"/>
    </source>
</evidence>
<dbReference type="PIRSF" id="PIRSF000538">
    <property type="entry name" value="GlpK"/>
    <property type="match status" value="1"/>
</dbReference>
<name>A0AAW7Z032_9ALTE</name>
<dbReference type="Pfam" id="PF00370">
    <property type="entry name" value="FGGY_N"/>
    <property type="match status" value="1"/>
</dbReference>
<sequence length="486" mass="52787">MYLGIDLGTSSVKTVLMDEAGIIKLSVSRPLNISMPKPLWSEQDAGEWWQATCDCLDELSKQIKLSNVKSIGLSGQMHGATLIDQSGSVLRPAILWNDGRCVAECEELSKAVPDSAMRTGNIIMAGFTAPKLLWVKKYEPEVFANVSKVLLPKDFLRYQLCGELASDMSDAAGTMWLNTETRQWDEVLLAACGLTIDNMPALFEGNEVTGTLKATLAKRWGMHDVVIAGGAGDNAAGAIGCGIFEPGHAMLSLGTSGVYFAVTDRFSVNTAQAVHSFCHALPDRWHMMSVMLSAASCLEWYCTQSGYEDVAEMFVDVQNNTSHLDPQIPLFLPYLTGERTPHNNPAAKAAFFGVSVSTRRVHMARAVVEGVSMALADGIDAVHQSGVTTTSISLIGGGAKSIFWRQLLSDISGYDLEYREGGDVGPALGAARLAKLAANPDLSPSDVCFKPHLEASYTPQKEIHNAYLIKRQKFRELYYAVEPFFS</sequence>
<dbReference type="GO" id="GO:0005524">
    <property type="term" value="F:ATP binding"/>
    <property type="evidence" value="ECO:0007669"/>
    <property type="project" value="UniProtKB-UniRule"/>
</dbReference>
<dbReference type="InterPro" id="IPR018484">
    <property type="entry name" value="FGGY_N"/>
</dbReference>
<dbReference type="PANTHER" id="PTHR43095:SF6">
    <property type="entry name" value="XYLULOSE KINASE"/>
    <property type="match status" value="1"/>
</dbReference>
<evidence type="ECO:0000256" key="6">
    <source>
        <dbReference type="ARBA" id="ARBA00022840"/>
    </source>
</evidence>
<dbReference type="InterPro" id="IPR050406">
    <property type="entry name" value="FGGY_Carb_Kinase"/>
</dbReference>
<dbReference type="InterPro" id="IPR006000">
    <property type="entry name" value="Xylulokinase"/>
</dbReference>
<keyword evidence="6 8" id="KW-0067">ATP-binding</keyword>
<proteinExistence type="inferred from homology"/>
<dbReference type="GO" id="GO:0004856">
    <property type="term" value="F:D-xylulokinase activity"/>
    <property type="evidence" value="ECO:0007669"/>
    <property type="project" value="UniProtKB-UniRule"/>
</dbReference>
<evidence type="ECO:0000256" key="3">
    <source>
        <dbReference type="ARBA" id="ARBA00022679"/>
    </source>
</evidence>
<evidence type="ECO:0000256" key="8">
    <source>
        <dbReference type="HAMAP-Rule" id="MF_02220"/>
    </source>
</evidence>
<comment type="caution">
    <text evidence="13">The sequence shown here is derived from an EMBL/GenBank/DDBJ whole genome shotgun (WGS) entry which is preliminary data.</text>
</comment>
<feature type="active site" description="Proton acceptor" evidence="8">
    <location>
        <position position="233"/>
    </location>
</feature>
<protein>
    <recommendedName>
        <fullName evidence="8 10">Xylulose kinase</fullName>
        <shortName evidence="8 10">Xylulokinase</shortName>
        <ecNumber evidence="8 10">2.7.1.17</ecNumber>
    </recommendedName>
</protein>
<feature type="domain" description="Carbohydrate kinase FGGY N-terminal" evidence="11">
    <location>
        <begin position="1"/>
        <end position="240"/>
    </location>
</feature>
<dbReference type="HAMAP" id="MF_02220">
    <property type="entry name" value="XylB"/>
    <property type="match status" value="1"/>
</dbReference>
<evidence type="ECO:0000313" key="14">
    <source>
        <dbReference type="Proteomes" id="UP001170717"/>
    </source>
</evidence>
<feature type="site" description="Important for activity" evidence="8">
    <location>
        <position position="6"/>
    </location>
</feature>
<comment type="function">
    <text evidence="8">Catalyzes the phosphorylation of D-xylulose to D-xylulose 5-phosphate.</text>
</comment>
<dbReference type="CDD" id="cd07808">
    <property type="entry name" value="ASKHA_NBD_FGGY_EcXK-like"/>
    <property type="match status" value="1"/>
</dbReference>
<dbReference type="PROSITE" id="PS00445">
    <property type="entry name" value="FGGY_KINASES_2"/>
    <property type="match status" value="1"/>
</dbReference>
<keyword evidence="3 8" id="KW-0808">Transferase</keyword>
<evidence type="ECO:0000256" key="2">
    <source>
        <dbReference type="ARBA" id="ARBA00022629"/>
    </source>
</evidence>
<dbReference type="InterPro" id="IPR000577">
    <property type="entry name" value="Carb_kinase_FGGY"/>
</dbReference>
<dbReference type="GO" id="GO:0042732">
    <property type="term" value="P:D-xylose metabolic process"/>
    <property type="evidence" value="ECO:0007669"/>
    <property type="project" value="UniProtKB-KW"/>
</dbReference>
<dbReference type="InterPro" id="IPR043129">
    <property type="entry name" value="ATPase_NBD"/>
</dbReference>
<dbReference type="Proteomes" id="UP001170717">
    <property type="component" value="Unassembled WGS sequence"/>
</dbReference>
<dbReference type="GeneID" id="83257092"/>
<keyword evidence="5 8" id="KW-0418">Kinase</keyword>
<dbReference type="GO" id="GO:0005998">
    <property type="term" value="P:xylulose catabolic process"/>
    <property type="evidence" value="ECO:0007669"/>
    <property type="project" value="UniProtKB-UniRule"/>
</dbReference>
<comment type="similarity">
    <text evidence="1 8 9">Belongs to the FGGY kinase family.</text>
</comment>
<dbReference type="RefSeq" id="WP_062086074.1">
    <property type="nucleotide sequence ID" value="NZ_CP014322.1"/>
</dbReference>
<reference evidence="13" key="1">
    <citation type="submission" date="2023-07" db="EMBL/GenBank/DDBJ databases">
        <title>Genome content predicts the carbon catabolic preferences of heterotrophic bacteria.</title>
        <authorList>
            <person name="Gralka M."/>
        </authorList>
    </citation>
    <scope>NUCLEOTIDE SEQUENCE</scope>
    <source>
        <strain evidence="13">F2M12</strain>
    </source>
</reference>
<evidence type="ECO:0000256" key="7">
    <source>
        <dbReference type="ARBA" id="ARBA00023277"/>
    </source>
</evidence>
<keyword evidence="7 8" id="KW-0119">Carbohydrate metabolism</keyword>
<dbReference type="NCBIfam" id="TIGR01312">
    <property type="entry name" value="XylB"/>
    <property type="match status" value="1"/>
</dbReference>
<dbReference type="EMBL" id="JAUOQI010000002">
    <property type="protein sequence ID" value="MDO6576326.1"/>
    <property type="molecule type" value="Genomic_DNA"/>
</dbReference>
<keyword evidence="2 8" id="KW-0859">Xylose metabolism</keyword>
<dbReference type="Gene3D" id="3.30.420.40">
    <property type="match status" value="2"/>
</dbReference>
<gene>
    <name evidence="8 10 13" type="primary">xylB</name>
    <name evidence="13" type="ORF">Q4527_02945</name>
</gene>
<dbReference type="SUPFAM" id="SSF53067">
    <property type="entry name" value="Actin-like ATPase domain"/>
    <property type="match status" value="2"/>
</dbReference>
<accession>A0AAW7Z032</accession>
<organism evidence="13 14">
    <name type="scientific">Alteromonas stellipolaris</name>
    <dbReference type="NCBI Taxonomy" id="233316"/>
    <lineage>
        <taxon>Bacteria</taxon>
        <taxon>Pseudomonadati</taxon>
        <taxon>Pseudomonadota</taxon>
        <taxon>Gammaproteobacteria</taxon>
        <taxon>Alteromonadales</taxon>
        <taxon>Alteromonadaceae</taxon>
        <taxon>Alteromonas/Salinimonas group</taxon>
        <taxon>Alteromonas</taxon>
    </lineage>
</organism>
<evidence type="ECO:0000259" key="12">
    <source>
        <dbReference type="Pfam" id="PF02782"/>
    </source>
</evidence>
<dbReference type="PANTHER" id="PTHR43095">
    <property type="entry name" value="SUGAR KINASE"/>
    <property type="match status" value="1"/>
</dbReference>
<feature type="binding site" evidence="8">
    <location>
        <begin position="77"/>
        <end position="78"/>
    </location>
    <ligand>
        <name>substrate</name>
    </ligand>
</feature>
<evidence type="ECO:0000256" key="1">
    <source>
        <dbReference type="ARBA" id="ARBA00009156"/>
    </source>
</evidence>
<dbReference type="AlphaFoldDB" id="A0AAW7Z032"/>
<feature type="domain" description="Carbohydrate kinase FGGY C-terminal" evidence="12">
    <location>
        <begin position="249"/>
        <end position="437"/>
    </location>
</feature>
<evidence type="ECO:0000256" key="5">
    <source>
        <dbReference type="ARBA" id="ARBA00022777"/>
    </source>
</evidence>
<keyword evidence="4 8" id="KW-0547">Nucleotide-binding</keyword>